<keyword evidence="2" id="KW-0812">Transmembrane</keyword>
<feature type="region of interest" description="Disordered" evidence="1">
    <location>
        <begin position="1"/>
        <end position="120"/>
    </location>
</feature>
<proteinExistence type="predicted"/>
<organism evidence="3 4">
    <name type="scientific">Lithohypha guttulata</name>
    <dbReference type="NCBI Taxonomy" id="1690604"/>
    <lineage>
        <taxon>Eukaryota</taxon>
        <taxon>Fungi</taxon>
        <taxon>Dikarya</taxon>
        <taxon>Ascomycota</taxon>
        <taxon>Pezizomycotina</taxon>
        <taxon>Eurotiomycetes</taxon>
        <taxon>Chaetothyriomycetidae</taxon>
        <taxon>Chaetothyriales</taxon>
        <taxon>Trichomeriaceae</taxon>
        <taxon>Lithohypha</taxon>
    </lineage>
</organism>
<keyword evidence="2" id="KW-0472">Membrane</keyword>
<feature type="compositionally biased region" description="Basic and acidic residues" evidence="1">
    <location>
        <begin position="358"/>
        <end position="367"/>
    </location>
</feature>
<reference evidence="3 4" key="1">
    <citation type="submission" date="2023-08" db="EMBL/GenBank/DDBJ databases">
        <title>Black Yeasts Isolated from many extreme environments.</title>
        <authorList>
            <person name="Coleine C."/>
            <person name="Stajich J.E."/>
            <person name="Selbmann L."/>
        </authorList>
    </citation>
    <scope>NUCLEOTIDE SEQUENCE [LARGE SCALE GENOMIC DNA]</scope>
    <source>
        <strain evidence="3 4">CCFEE 5910</strain>
    </source>
</reference>
<name>A0AAN7YG99_9EURO</name>
<gene>
    <name evidence="3" type="ORF">LTR05_005736</name>
</gene>
<dbReference type="AlphaFoldDB" id="A0AAN7YG99"/>
<feature type="region of interest" description="Disordered" evidence="1">
    <location>
        <begin position="358"/>
        <end position="381"/>
    </location>
</feature>
<dbReference type="Proteomes" id="UP001309876">
    <property type="component" value="Unassembled WGS sequence"/>
</dbReference>
<evidence type="ECO:0000313" key="4">
    <source>
        <dbReference type="Proteomes" id="UP001309876"/>
    </source>
</evidence>
<sequence>MSTPIGTPVTPVPRIALPNPHFRKPSLSSTVAQQDTLRNSTIDNVPVPAIPKEHRRTDSGYEIGQAVTSYSPINATGYGSPPSSAAHKYAPPPPSRPYVASPQLKSNDSGYQSGGAESAKSPVVPIRSMFPVYNPSMPLQQQHYYPQRPIALRTKSSQTRMNRLDYASPVSAWTPIDRALGPPSAPASVANFPLDALTARTSTLKELHELWEATHGMEPNPRIKSYDLELTRTEEANFSFGSDPLLPFYSLITYDTNEIALSKTSPRKQTVKCEISINSIEPASRRSPPNDGLITFIFPRMAAMLAINQSTALAKEHGLAPTHRDEVQAAAVKRAADQEACKLRWNARAQHYELEHPAVGRKQREPAFAKSPESARSPPMTGARPILEIHVSKSTGRSLPVITVANPKASDLESTSEPTIPGIRMSTIPQSEHNNDLVSLDFNTRMMHINAHQILEHVPSLFAIDAIVSALLTVAIADEVTNPIMAAMEVWQSKPQRAISQYGGSVAGKSTAGSVFYATLAEREDAEAEARELATIHERDIKNKGRRKGKEHKKWFGKTAREPRSKTKKVVVKEFDLEKLGQYQTGERKGQQLPSGVRLILSVMVGGLRFVVWTLSSVVHFLSWLLVSMTRCFTSEKF</sequence>
<accession>A0AAN7YG99</accession>
<feature type="compositionally biased region" description="Polar residues" evidence="1">
    <location>
        <begin position="26"/>
        <end position="43"/>
    </location>
</feature>
<evidence type="ECO:0000256" key="2">
    <source>
        <dbReference type="SAM" id="Phobius"/>
    </source>
</evidence>
<dbReference type="EMBL" id="JAVRRJ010000005">
    <property type="protein sequence ID" value="KAK5084658.1"/>
    <property type="molecule type" value="Genomic_DNA"/>
</dbReference>
<evidence type="ECO:0000256" key="1">
    <source>
        <dbReference type="SAM" id="MobiDB-lite"/>
    </source>
</evidence>
<evidence type="ECO:0000313" key="3">
    <source>
        <dbReference type="EMBL" id="KAK5084658.1"/>
    </source>
</evidence>
<comment type="caution">
    <text evidence="3">The sequence shown here is derived from an EMBL/GenBank/DDBJ whole genome shotgun (WGS) entry which is preliminary data.</text>
</comment>
<feature type="region of interest" description="Disordered" evidence="1">
    <location>
        <begin position="409"/>
        <end position="428"/>
    </location>
</feature>
<keyword evidence="4" id="KW-1185">Reference proteome</keyword>
<keyword evidence="2" id="KW-1133">Transmembrane helix</keyword>
<feature type="transmembrane region" description="Helical" evidence="2">
    <location>
        <begin position="599"/>
        <end position="627"/>
    </location>
</feature>
<protein>
    <submittedName>
        <fullName evidence="3">Uncharacterized protein</fullName>
    </submittedName>
</protein>